<evidence type="ECO:0000313" key="1">
    <source>
        <dbReference type="EMBL" id="JAH69064.1"/>
    </source>
</evidence>
<accession>A0A0E9UT68</accession>
<dbReference type="AlphaFoldDB" id="A0A0E9UT68"/>
<name>A0A0E9UT68_ANGAN</name>
<proteinExistence type="predicted"/>
<dbReference type="EMBL" id="GBXM01039513">
    <property type="protein sequence ID" value="JAH69064.1"/>
    <property type="molecule type" value="Transcribed_RNA"/>
</dbReference>
<organism evidence="1">
    <name type="scientific">Anguilla anguilla</name>
    <name type="common">European freshwater eel</name>
    <name type="synonym">Muraena anguilla</name>
    <dbReference type="NCBI Taxonomy" id="7936"/>
    <lineage>
        <taxon>Eukaryota</taxon>
        <taxon>Metazoa</taxon>
        <taxon>Chordata</taxon>
        <taxon>Craniata</taxon>
        <taxon>Vertebrata</taxon>
        <taxon>Euteleostomi</taxon>
        <taxon>Actinopterygii</taxon>
        <taxon>Neopterygii</taxon>
        <taxon>Teleostei</taxon>
        <taxon>Anguilliformes</taxon>
        <taxon>Anguillidae</taxon>
        <taxon>Anguilla</taxon>
    </lineage>
</organism>
<protein>
    <submittedName>
        <fullName evidence="1">Uncharacterized protein</fullName>
    </submittedName>
</protein>
<sequence>MFCAYESCVCIRCWEYTVVKYVKTTAGRNWNESYY</sequence>
<reference evidence="1" key="1">
    <citation type="submission" date="2014-11" db="EMBL/GenBank/DDBJ databases">
        <authorList>
            <person name="Amaro Gonzalez C."/>
        </authorList>
    </citation>
    <scope>NUCLEOTIDE SEQUENCE</scope>
</reference>
<reference evidence="1" key="2">
    <citation type="journal article" date="2015" name="Fish Shellfish Immunol.">
        <title>Early steps in the European eel (Anguilla anguilla)-Vibrio vulnificus interaction in the gills: Role of the RtxA13 toxin.</title>
        <authorList>
            <person name="Callol A."/>
            <person name="Pajuelo D."/>
            <person name="Ebbesson L."/>
            <person name="Teles M."/>
            <person name="MacKenzie S."/>
            <person name="Amaro C."/>
        </authorList>
    </citation>
    <scope>NUCLEOTIDE SEQUENCE</scope>
</reference>